<accession>A0A087HGJ6</accession>
<dbReference type="eggNOG" id="ENOG502RZ6T">
    <property type="taxonomic scope" value="Eukaryota"/>
</dbReference>
<dbReference type="AlphaFoldDB" id="A0A087HGJ6"/>
<proteinExistence type="predicted"/>
<reference evidence="2" key="1">
    <citation type="journal article" date="2015" name="Nat. Plants">
        <title>Genome expansion of Arabis alpina linked with retrotransposition and reduced symmetric DNA methylation.</title>
        <authorList>
            <person name="Willing E.M."/>
            <person name="Rawat V."/>
            <person name="Mandakova T."/>
            <person name="Maumus F."/>
            <person name="James G.V."/>
            <person name="Nordstroem K.J."/>
            <person name="Becker C."/>
            <person name="Warthmann N."/>
            <person name="Chica C."/>
            <person name="Szarzynska B."/>
            <person name="Zytnicki M."/>
            <person name="Albani M.C."/>
            <person name="Kiefer C."/>
            <person name="Bergonzi S."/>
            <person name="Castaings L."/>
            <person name="Mateos J.L."/>
            <person name="Berns M.C."/>
            <person name="Bujdoso N."/>
            <person name="Piofczyk T."/>
            <person name="de Lorenzo L."/>
            <person name="Barrero-Sicilia C."/>
            <person name="Mateos I."/>
            <person name="Piednoel M."/>
            <person name="Hagmann J."/>
            <person name="Chen-Min-Tao R."/>
            <person name="Iglesias-Fernandez R."/>
            <person name="Schuster S.C."/>
            <person name="Alonso-Blanco C."/>
            <person name="Roudier F."/>
            <person name="Carbonero P."/>
            <person name="Paz-Ares J."/>
            <person name="Davis S.J."/>
            <person name="Pecinka A."/>
            <person name="Quesneville H."/>
            <person name="Colot V."/>
            <person name="Lysak M.A."/>
            <person name="Weigel D."/>
            <person name="Coupland G."/>
            <person name="Schneeberger K."/>
        </authorList>
    </citation>
    <scope>NUCLEOTIDE SEQUENCE [LARGE SCALE GENOMIC DNA]</scope>
    <source>
        <strain evidence="2">cv. Pajares</strain>
    </source>
</reference>
<dbReference type="EMBL" id="CM002870">
    <property type="protein sequence ID" value="KFK41248.1"/>
    <property type="molecule type" value="Genomic_DNA"/>
</dbReference>
<dbReference type="Gramene" id="KFK41248">
    <property type="protein sequence ID" value="KFK41248"/>
    <property type="gene ID" value="AALP_AA2G104700"/>
</dbReference>
<name>A0A087HGJ6_ARAAL</name>
<protein>
    <submittedName>
        <fullName evidence="1">Uncharacterized protein</fullName>
    </submittedName>
</protein>
<evidence type="ECO:0000313" key="1">
    <source>
        <dbReference type="EMBL" id="KFK41248.1"/>
    </source>
</evidence>
<dbReference type="Pfam" id="PF07797">
    <property type="entry name" value="DUF1639"/>
    <property type="match status" value="1"/>
</dbReference>
<organism evidence="1 2">
    <name type="scientific">Arabis alpina</name>
    <name type="common">Alpine rock-cress</name>
    <dbReference type="NCBI Taxonomy" id="50452"/>
    <lineage>
        <taxon>Eukaryota</taxon>
        <taxon>Viridiplantae</taxon>
        <taxon>Streptophyta</taxon>
        <taxon>Embryophyta</taxon>
        <taxon>Tracheophyta</taxon>
        <taxon>Spermatophyta</taxon>
        <taxon>Magnoliopsida</taxon>
        <taxon>eudicotyledons</taxon>
        <taxon>Gunneridae</taxon>
        <taxon>Pentapetalae</taxon>
        <taxon>rosids</taxon>
        <taxon>malvids</taxon>
        <taxon>Brassicales</taxon>
        <taxon>Brassicaceae</taxon>
        <taxon>Arabideae</taxon>
        <taxon>Arabis</taxon>
    </lineage>
</organism>
<dbReference type="OrthoDB" id="769821at2759"/>
<dbReference type="PANTHER" id="PTHR33130">
    <property type="entry name" value="PUTATIVE (DUF1639)-RELATED"/>
    <property type="match status" value="1"/>
</dbReference>
<dbReference type="PANTHER" id="PTHR33130:SF31">
    <property type="entry name" value="(RAPE) HYPOTHETICAL PROTEIN"/>
    <property type="match status" value="1"/>
</dbReference>
<dbReference type="Proteomes" id="UP000029120">
    <property type="component" value="Chromosome 2"/>
</dbReference>
<dbReference type="OMA" id="MLGHRPP"/>
<sequence>MVFPGEGDYMATARRSKKSLHNFSLPKLKWGSHRNLRCMKIDSSTGSNRNRRSSEEGIEEFREKMMSDLKTVADKMTESMFRKQALTYEEEQLESPEKKKREVSSPWNLRKRRAAPITEGLGIVEEKRVNSSKKEKAKFVSTLTKKEIEDDYIEMMGHRPPRRPKKRLRTIQKQVHMLYPAFYFTTEITQDIYKVPEATENVKR</sequence>
<evidence type="ECO:0000313" key="2">
    <source>
        <dbReference type="Proteomes" id="UP000029120"/>
    </source>
</evidence>
<gene>
    <name evidence="1" type="ordered locus">AALP_Aa2g104700</name>
</gene>
<dbReference type="InterPro" id="IPR012438">
    <property type="entry name" value="DUF1639"/>
</dbReference>
<keyword evidence="2" id="KW-1185">Reference proteome</keyword>